<proteinExistence type="predicted"/>
<dbReference type="InterPro" id="IPR010499">
    <property type="entry name" value="AraC_E-bd"/>
</dbReference>
<comment type="caution">
    <text evidence="2">The sequence shown here is derived from an EMBL/GenBank/DDBJ whole genome shotgun (WGS) entry which is preliminary data.</text>
</comment>
<dbReference type="Proteomes" id="UP000318126">
    <property type="component" value="Unassembled WGS sequence"/>
</dbReference>
<dbReference type="Pfam" id="PF14526">
    <property type="entry name" value="Cass2"/>
    <property type="match status" value="1"/>
</dbReference>
<dbReference type="PANTHER" id="PTHR36444:SF2">
    <property type="entry name" value="TRANSCRIPTIONAL REGULATOR PROTEIN YOBU-RELATED"/>
    <property type="match status" value="1"/>
</dbReference>
<gene>
    <name evidence="2" type="ORF">FN961_10060</name>
</gene>
<dbReference type="InterPro" id="IPR011256">
    <property type="entry name" value="Reg_factor_effector_dom_sf"/>
</dbReference>
<dbReference type="PANTHER" id="PTHR36444">
    <property type="entry name" value="TRANSCRIPTIONAL REGULATOR PROTEIN YOBU-RELATED"/>
    <property type="match status" value="1"/>
</dbReference>
<dbReference type="AlphaFoldDB" id="A0A553JPT7"/>
<dbReference type="SMART" id="SM00871">
    <property type="entry name" value="AraC_E_bind"/>
    <property type="match status" value="1"/>
</dbReference>
<name>A0A553JPT7_SHEHA</name>
<dbReference type="Gene3D" id="3.20.80.10">
    <property type="entry name" value="Regulatory factor, effector binding domain"/>
    <property type="match status" value="1"/>
</dbReference>
<organism evidence="2 3">
    <name type="scientific">Shewanella hanedai</name>
    <name type="common">Alteromonas hanedai</name>
    <dbReference type="NCBI Taxonomy" id="25"/>
    <lineage>
        <taxon>Bacteria</taxon>
        <taxon>Pseudomonadati</taxon>
        <taxon>Pseudomonadota</taxon>
        <taxon>Gammaproteobacteria</taxon>
        <taxon>Alteromonadales</taxon>
        <taxon>Shewanellaceae</taxon>
        <taxon>Shewanella</taxon>
    </lineage>
</organism>
<evidence type="ECO:0000313" key="3">
    <source>
        <dbReference type="Proteomes" id="UP000318126"/>
    </source>
</evidence>
<evidence type="ECO:0000259" key="1">
    <source>
        <dbReference type="SMART" id="SM00871"/>
    </source>
</evidence>
<keyword evidence="3" id="KW-1185">Reference proteome</keyword>
<protein>
    <submittedName>
        <fullName evidence="2">GyrI-like domain-containing protein</fullName>
    </submittedName>
</protein>
<reference evidence="3" key="1">
    <citation type="submission" date="2019-07" db="EMBL/GenBank/DDBJ databases">
        <title>Shewanella sp. YLB-08 draft genomic sequence.</title>
        <authorList>
            <person name="Yu L."/>
        </authorList>
    </citation>
    <scope>NUCLEOTIDE SEQUENCE [LARGE SCALE GENOMIC DNA]</scope>
    <source>
        <strain evidence="3">JCM 20706</strain>
    </source>
</reference>
<sequence length="156" mass="17583">MSEIQVDSTSPTLVKQAAIELVGLTTRTNNLAEQDIKTQKIGPLWQQFFAERAHKLTDGEFMYGVYYDYQSDMDGEFSVLAGSQAPQAGLSDVNLIAGDYLKFSGRGEMPQSVIALWAEVWRYFTSPECQYQRCYLTDYEVYSGGDSIEIYIGIKL</sequence>
<evidence type="ECO:0000313" key="2">
    <source>
        <dbReference type="EMBL" id="TRY14438.1"/>
    </source>
</evidence>
<accession>A0A553JPT7</accession>
<dbReference type="InterPro" id="IPR053182">
    <property type="entry name" value="YobU-like_regulator"/>
</dbReference>
<dbReference type="OrthoDB" id="3173400at2"/>
<dbReference type="EMBL" id="VKGK01000010">
    <property type="protein sequence ID" value="TRY14438.1"/>
    <property type="molecule type" value="Genomic_DNA"/>
</dbReference>
<feature type="domain" description="AraC effector-binding" evidence="1">
    <location>
        <begin position="9"/>
        <end position="155"/>
    </location>
</feature>
<dbReference type="SUPFAM" id="SSF55136">
    <property type="entry name" value="Probable bacterial effector-binding domain"/>
    <property type="match status" value="1"/>
</dbReference>
<dbReference type="RefSeq" id="WP_144040054.1">
    <property type="nucleotide sequence ID" value="NZ_BMPL01000008.1"/>
</dbReference>
<dbReference type="InterPro" id="IPR029441">
    <property type="entry name" value="Cass2"/>
</dbReference>